<dbReference type="InterPro" id="IPR026612">
    <property type="entry name" value="STRA6-like"/>
</dbReference>
<dbReference type="PROSITE" id="PS50878">
    <property type="entry name" value="RT_POL"/>
    <property type="match status" value="1"/>
</dbReference>
<dbReference type="InterPro" id="IPR000477">
    <property type="entry name" value="RT_dom"/>
</dbReference>
<organism evidence="11 12">
    <name type="scientific">Branchiostoma lanceolatum</name>
    <name type="common">Common lancelet</name>
    <name type="synonym">Amphioxus lanceolatum</name>
    <dbReference type="NCBI Taxonomy" id="7740"/>
    <lineage>
        <taxon>Eukaryota</taxon>
        <taxon>Metazoa</taxon>
        <taxon>Chordata</taxon>
        <taxon>Cephalochordata</taxon>
        <taxon>Leptocardii</taxon>
        <taxon>Amphioxiformes</taxon>
        <taxon>Branchiostomatidae</taxon>
        <taxon>Branchiostoma</taxon>
    </lineage>
</organism>
<evidence type="ECO:0000256" key="9">
    <source>
        <dbReference type="SAM" id="Phobius"/>
    </source>
</evidence>
<evidence type="ECO:0000256" key="4">
    <source>
        <dbReference type="ARBA" id="ARBA00022692"/>
    </source>
</evidence>
<proteinExistence type="predicted"/>
<evidence type="ECO:0000256" key="2">
    <source>
        <dbReference type="ARBA" id="ARBA00022448"/>
    </source>
</evidence>
<evidence type="ECO:0000313" key="11">
    <source>
        <dbReference type="EMBL" id="CAH1248760.1"/>
    </source>
</evidence>
<dbReference type="Pfam" id="PF14752">
    <property type="entry name" value="RBP_receptor"/>
    <property type="match status" value="2"/>
</dbReference>
<sequence>MCRLRRRLATQMIKHVPPAEKVNNSSATEQKVGLERSCNKMTTVNASNVSVASNTTESCVIVDTFAFSHFSAAVAAVILVFLSLFEKRMSRRCCRGDNDCTRGRPGLLVPVNLLTAGRDRWAYAYALGASTNMCLLLFFNAFQDQASGFYVSSETTETSAWINQLIALACAVEVGLCFFPFLACLKTRYRLIGAPIGLGYSLVWLAVTVIDTVQCIGDRSAWDDSSTLSTVAPYMGLLWSLPVIVCLIILMVKFTILMVGSLKSWCKEGCGSLVDKESEKIAQDFDFLYVRTLLVKKEEPAKLPWYRRCCRRRPDDGFRFSARMTITMVVSLLCLYELAIYEIQAVSIGLEILRRVYQNATQNFLEINGQVVVGANTTSVDNVLFATQVSWIVSGVTAFLVHIVYVFIIMGAYRRHVRLLYRGDTSWMPASYQPSTAVSITAGMKYSGSQIAFILWGFIIQQLTFLVICAAVYICILFPDLMLRLLDYFGPVTAVSLTTLLVQRIMATVLFSQSKVNKKDKGLGGCHSAPPELDTNKATGPDSIPASDRQQESRLIRLDISRAFDRVWHRGLIAKLDAIGVKGSLLRWIKDYLSDRQLKVVISGKTSSSKAINAGVPQGSILDPLLFLIFIDDITEKLTNTAMLYTDDTSLMNIIRKRLERTSAAQSLNKDLQEIQKWAQEWNVLFGATKCKRLTVSNLKDVDVEGNHPVHNFMDTALSDVEEDRPLAIDNRRLYHITSYFLFFFNLMVGFFSSVWRLLLGGFMGAMLQARIF</sequence>
<name>A0A8J9Z6W1_BRALA</name>
<feature type="transmembrane region" description="Helical" evidence="9">
    <location>
        <begin position="65"/>
        <end position="85"/>
    </location>
</feature>
<keyword evidence="2" id="KW-0813">Transport</keyword>
<evidence type="ECO:0000256" key="5">
    <source>
        <dbReference type="ARBA" id="ARBA00022989"/>
    </source>
</evidence>
<protein>
    <submittedName>
        <fullName evidence="11">STRA6 protein</fullName>
    </submittedName>
</protein>
<evidence type="ECO:0000256" key="1">
    <source>
        <dbReference type="ARBA" id="ARBA00004651"/>
    </source>
</evidence>
<feature type="transmembrane region" description="Helical" evidence="9">
    <location>
        <begin position="122"/>
        <end position="142"/>
    </location>
</feature>
<dbReference type="AlphaFoldDB" id="A0A8J9Z6W1"/>
<dbReference type="GO" id="GO:0038023">
    <property type="term" value="F:signaling receptor activity"/>
    <property type="evidence" value="ECO:0007669"/>
    <property type="project" value="InterPro"/>
</dbReference>
<evidence type="ECO:0000256" key="6">
    <source>
        <dbReference type="ARBA" id="ARBA00023136"/>
    </source>
</evidence>
<feature type="transmembrane region" description="Helical" evidence="9">
    <location>
        <begin position="320"/>
        <end position="341"/>
    </location>
</feature>
<dbReference type="Pfam" id="PF00078">
    <property type="entry name" value="RVT_1"/>
    <property type="match status" value="1"/>
</dbReference>
<feature type="domain" description="Reverse transcriptase" evidence="10">
    <location>
        <begin position="457"/>
        <end position="718"/>
    </location>
</feature>
<evidence type="ECO:0000256" key="8">
    <source>
        <dbReference type="SAM" id="MobiDB-lite"/>
    </source>
</evidence>
<evidence type="ECO:0000256" key="3">
    <source>
        <dbReference type="ARBA" id="ARBA00022475"/>
    </source>
</evidence>
<keyword evidence="3" id="KW-1003">Cell membrane</keyword>
<evidence type="ECO:0000259" key="10">
    <source>
        <dbReference type="PROSITE" id="PS50878"/>
    </source>
</evidence>
<keyword evidence="4 9" id="KW-0812">Transmembrane</keyword>
<gene>
    <name evidence="11" type="primary">STRA6</name>
    <name evidence="11" type="ORF">BLAG_LOCUS10065</name>
</gene>
<comment type="subcellular location">
    <subcellularLocation>
        <location evidence="1">Cell membrane</location>
        <topology evidence="1">Multi-pass membrane protein</topology>
    </subcellularLocation>
</comment>
<feature type="transmembrane region" description="Helical" evidence="9">
    <location>
        <begin position="237"/>
        <end position="259"/>
    </location>
</feature>
<evidence type="ECO:0000313" key="12">
    <source>
        <dbReference type="Proteomes" id="UP000838412"/>
    </source>
</evidence>
<keyword evidence="7" id="KW-0675">Receptor</keyword>
<keyword evidence="5 9" id="KW-1133">Transmembrane helix</keyword>
<dbReference type="Proteomes" id="UP000838412">
    <property type="component" value="Chromosome 17"/>
</dbReference>
<evidence type="ECO:0000256" key="7">
    <source>
        <dbReference type="ARBA" id="ARBA00023170"/>
    </source>
</evidence>
<reference evidence="11" key="1">
    <citation type="submission" date="2022-01" db="EMBL/GenBank/DDBJ databases">
        <authorList>
            <person name="Braso-Vives M."/>
        </authorList>
    </citation>
    <scope>NUCLEOTIDE SEQUENCE</scope>
</reference>
<feature type="transmembrane region" description="Helical" evidence="9">
    <location>
        <begin position="162"/>
        <end position="185"/>
    </location>
</feature>
<feature type="transmembrane region" description="Helical" evidence="9">
    <location>
        <begin position="453"/>
        <end position="476"/>
    </location>
</feature>
<dbReference type="OrthoDB" id="2376984at2759"/>
<keyword evidence="6 9" id="KW-0472">Membrane</keyword>
<feature type="region of interest" description="Disordered" evidence="8">
    <location>
        <begin position="518"/>
        <end position="550"/>
    </location>
</feature>
<keyword evidence="12" id="KW-1185">Reference proteome</keyword>
<feature type="transmembrane region" description="Helical" evidence="9">
    <location>
        <begin position="391"/>
        <end position="413"/>
    </location>
</feature>
<accession>A0A8J9Z6W1</accession>
<dbReference type="GO" id="GO:0034632">
    <property type="term" value="F:retinol transmembrane transporter activity"/>
    <property type="evidence" value="ECO:0007669"/>
    <property type="project" value="InterPro"/>
</dbReference>
<dbReference type="GO" id="GO:0071939">
    <property type="term" value="P:vitamin A import into cell"/>
    <property type="evidence" value="ECO:0007669"/>
    <property type="project" value="TreeGrafter"/>
</dbReference>
<dbReference type="PANTHER" id="PTHR21444">
    <property type="entry name" value="COILED-COIL DOMAIN-CONTAINING PROTEIN 180"/>
    <property type="match status" value="1"/>
</dbReference>
<dbReference type="GO" id="GO:0005886">
    <property type="term" value="C:plasma membrane"/>
    <property type="evidence" value="ECO:0007669"/>
    <property type="project" value="UniProtKB-SubCell"/>
</dbReference>
<feature type="transmembrane region" description="Helical" evidence="9">
    <location>
        <begin position="197"/>
        <end position="217"/>
    </location>
</feature>
<feature type="transmembrane region" description="Helical" evidence="9">
    <location>
        <begin position="488"/>
        <end position="511"/>
    </location>
</feature>
<dbReference type="EMBL" id="OV696702">
    <property type="protein sequence ID" value="CAH1248760.1"/>
    <property type="molecule type" value="Genomic_DNA"/>
</dbReference>
<dbReference type="PANTHER" id="PTHR21444:SF15">
    <property type="entry name" value="RECEPTOR FOR RETINOL UPTAKE STRA6"/>
    <property type="match status" value="1"/>
</dbReference>
<feature type="transmembrane region" description="Helical" evidence="9">
    <location>
        <begin position="740"/>
        <end position="759"/>
    </location>
</feature>